<evidence type="ECO:0000313" key="3">
    <source>
        <dbReference type="Proteomes" id="UP000034098"/>
    </source>
</evidence>
<proteinExistence type="predicted"/>
<evidence type="ECO:0008006" key="4">
    <source>
        <dbReference type="Google" id="ProtNLM"/>
    </source>
</evidence>
<dbReference type="Pfam" id="PF10009">
    <property type="entry name" value="DUF2252"/>
    <property type="match status" value="1"/>
</dbReference>
<dbReference type="EMBL" id="JYJA01000035">
    <property type="protein sequence ID" value="KJL42226.1"/>
    <property type="molecule type" value="Genomic_DNA"/>
</dbReference>
<dbReference type="PANTHER" id="PTHR39441:SF1">
    <property type="entry name" value="DUF2252 DOMAIN-CONTAINING PROTEIN"/>
    <property type="match status" value="1"/>
</dbReference>
<dbReference type="RefSeq" id="WP_045299368.1">
    <property type="nucleotide sequence ID" value="NZ_JYJA01000035.1"/>
</dbReference>
<reference evidence="2 3" key="1">
    <citation type="submission" date="2015-02" db="EMBL/GenBank/DDBJ databases">
        <title>Draft genome sequences of ten Microbacterium spp. with emphasis on heavy metal contaminated environments.</title>
        <authorList>
            <person name="Corretto E."/>
        </authorList>
    </citation>
    <scope>NUCLEOTIDE SEQUENCE [LARGE SCALE GENOMIC DNA]</scope>
    <source>
        <strain evidence="2 3">DSM 8608</strain>
    </source>
</reference>
<dbReference type="PANTHER" id="PTHR39441">
    <property type="entry name" value="DUF2252 DOMAIN-CONTAINING PROTEIN"/>
    <property type="match status" value="1"/>
</dbReference>
<dbReference type="AlphaFoldDB" id="A0A0M2HDB5"/>
<dbReference type="OrthoDB" id="1491115at2"/>
<evidence type="ECO:0000313" key="2">
    <source>
        <dbReference type="EMBL" id="KJL42226.1"/>
    </source>
</evidence>
<evidence type="ECO:0000256" key="1">
    <source>
        <dbReference type="SAM" id="MobiDB-lite"/>
    </source>
</evidence>
<organism evidence="2 3">
    <name type="scientific">Microbacterium trichothecenolyticum</name>
    <name type="common">Aureobacterium trichothecenolyticum</name>
    <dbReference type="NCBI Taxonomy" id="69370"/>
    <lineage>
        <taxon>Bacteria</taxon>
        <taxon>Bacillati</taxon>
        <taxon>Actinomycetota</taxon>
        <taxon>Actinomycetes</taxon>
        <taxon>Micrococcales</taxon>
        <taxon>Microbacteriaceae</taxon>
        <taxon>Microbacterium</taxon>
    </lineage>
</organism>
<sequence>MSTIDDSPIGRTWAPLPSYADHIADGRAAREHTPRESLAELPTNDRDPMGILDAQDADRVPELVPVRTERMAASAFAFYRGTAALMAADLARSPSSGVSVGSCGDAHVSNFGLYASPQRTLVFDLNDFDESAWAPWEWDVKRLVTSIVIAGQSTGRAESVVREASLDAVRVYARAIGTGAKRSPLKRYYDRFDAMAAERAVDDDTRAAIDSAIKEAEKRTGARAAKKMTQVDAEGRVVFVEAPPTMTHIDAQSEERVLSVFDQYVQSANIDIRALLQKYRMSDIALRVVGVGSVGTRCFVISMQDGDDGVLLLQGKEAGESVLIQYGKAEQPDVVTRFIDQYGDGGRVVGMQRILQSVSDPFLGFVRRTTYGAQRDFYVRQFRDKKGGFDMDELDDSAFLWYADACAATLARAHGQSPTSAAVAGYVGGGRVAGEAILEWAYAYADLSRADWELFRKHRKVDAAN</sequence>
<name>A0A0M2HDB5_MICTR</name>
<accession>A0A0M2HDB5</accession>
<gene>
    <name evidence="2" type="ORF">RS82_02242</name>
</gene>
<comment type="caution">
    <text evidence="2">The sequence shown here is derived from an EMBL/GenBank/DDBJ whole genome shotgun (WGS) entry which is preliminary data.</text>
</comment>
<dbReference type="Proteomes" id="UP000034098">
    <property type="component" value="Unassembled WGS sequence"/>
</dbReference>
<feature type="compositionally biased region" description="Basic and acidic residues" evidence="1">
    <location>
        <begin position="28"/>
        <end position="48"/>
    </location>
</feature>
<keyword evidence="3" id="KW-1185">Reference proteome</keyword>
<protein>
    <recommendedName>
        <fullName evidence="4">DUF2252 domain-containing protein</fullName>
    </recommendedName>
</protein>
<dbReference type="InterPro" id="IPR018721">
    <property type="entry name" value="DUF2252"/>
</dbReference>
<dbReference type="PATRIC" id="fig|69370.6.peg.2278"/>
<feature type="region of interest" description="Disordered" evidence="1">
    <location>
        <begin position="28"/>
        <end position="51"/>
    </location>
</feature>